<evidence type="ECO:0000256" key="1">
    <source>
        <dbReference type="ARBA" id="ARBA00022801"/>
    </source>
</evidence>
<dbReference type="InterPro" id="IPR002641">
    <property type="entry name" value="PNPLA_dom"/>
</dbReference>
<accession>A0ABW2FYS3</accession>
<name>A0ABW2FYS3_9ACTN</name>
<dbReference type="RefSeq" id="WP_345705962.1">
    <property type="nucleotide sequence ID" value="NZ_BAABKV010000001.1"/>
</dbReference>
<feature type="short sequence motif" description="GXSXG" evidence="4">
    <location>
        <begin position="41"/>
        <end position="45"/>
    </location>
</feature>
<keyword evidence="1 4" id="KW-0378">Hydrolase</keyword>
<feature type="short sequence motif" description="GXGXXG" evidence="4">
    <location>
        <begin position="9"/>
        <end position="14"/>
    </location>
</feature>
<feature type="short sequence motif" description="DGA/G" evidence="4">
    <location>
        <begin position="188"/>
        <end position="190"/>
    </location>
</feature>
<organism evidence="6 7">
    <name type="scientific">Kitasatospora paranensis</name>
    <dbReference type="NCBI Taxonomy" id="258053"/>
    <lineage>
        <taxon>Bacteria</taxon>
        <taxon>Bacillati</taxon>
        <taxon>Actinomycetota</taxon>
        <taxon>Actinomycetes</taxon>
        <taxon>Kitasatosporales</taxon>
        <taxon>Streptomycetaceae</taxon>
        <taxon>Kitasatospora</taxon>
    </lineage>
</organism>
<dbReference type="Gene3D" id="3.40.1090.10">
    <property type="entry name" value="Cytosolic phospholipase A2 catalytic domain"/>
    <property type="match status" value="2"/>
</dbReference>
<keyword evidence="3 4" id="KW-0443">Lipid metabolism</keyword>
<dbReference type="Proteomes" id="UP001596435">
    <property type="component" value="Unassembled WGS sequence"/>
</dbReference>
<evidence type="ECO:0000313" key="6">
    <source>
        <dbReference type="EMBL" id="MFC7180730.1"/>
    </source>
</evidence>
<dbReference type="PANTHER" id="PTHR14226">
    <property type="entry name" value="NEUROPATHY TARGET ESTERASE/SWISS CHEESE D.MELANOGASTER"/>
    <property type="match status" value="1"/>
</dbReference>
<proteinExistence type="predicted"/>
<evidence type="ECO:0000313" key="7">
    <source>
        <dbReference type="Proteomes" id="UP001596435"/>
    </source>
</evidence>
<dbReference type="InterPro" id="IPR050301">
    <property type="entry name" value="NTE"/>
</dbReference>
<evidence type="ECO:0000256" key="4">
    <source>
        <dbReference type="PROSITE-ProRule" id="PRU01161"/>
    </source>
</evidence>
<keyword evidence="7" id="KW-1185">Reference proteome</keyword>
<sequence>MQRSLVLGGGGLAGIAWLTGVLAGLEAAGVTVAGTADHVVGTSAGATVAAQLGSGLALPELYRRQSEEALQSTELTPPSDAVIALMTAWAEIIEKAADPAEISRHLGALALATDTVPESARREVIAGRLPAHDWPAWPLTLVAVDAHTGEAALLDRAAGVGLVDAVAASCAVPGIWPTVGIGTRRYVDGGVRSSANADLATGDRVLVLAPLPDEALAAQLAAHTGRGAAVLAITPDDASGAAFGPDPLDPAVRTPSAAAGLAQGRRIADEVRALWTTP</sequence>
<dbReference type="PROSITE" id="PS51635">
    <property type="entry name" value="PNPLA"/>
    <property type="match status" value="1"/>
</dbReference>
<feature type="domain" description="PNPLA" evidence="5">
    <location>
        <begin position="5"/>
        <end position="201"/>
    </location>
</feature>
<dbReference type="Pfam" id="PF01734">
    <property type="entry name" value="Patatin"/>
    <property type="match status" value="1"/>
</dbReference>
<comment type="caution">
    <text evidence="6">The sequence shown here is derived from an EMBL/GenBank/DDBJ whole genome shotgun (WGS) entry which is preliminary data.</text>
</comment>
<evidence type="ECO:0000256" key="3">
    <source>
        <dbReference type="ARBA" id="ARBA00023098"/>
    </source>
</evidence>
<evidence type="ECO:0000259" key="5">
    <source>
        <dbReference type="PROSITE" id="PS51635"/>
    </source>
</evidence>
<protein>
    <submittedName>
        <fullName evidence="6">Patatin-like phospholipase family protein</fullName>
    </submittedName>
</protein>
<feature type="active site" description="Nucleophile" evidence="4">
    <location>
        <position position="43"/>
    </location>
</feature>
<dbReference type="PANTHER" id="PTHR14226:SF57">
    <property type="entry name" value="BLR7027 PROTEIN"/>
    <property type="match status" value="1"/>
</dbReference>
<reference evidence="7" key="1">
    <citation type="journal article" date="2019" name="Int. J. Syst. Evol. Microbiol.">
        <title>The Global Catalogue of Microorganisms (GCM) 10K type strain sequencing project: providing services to taxonomists for standard genome sequencing and annotation.</title>
        <authorList>
            <consortium name="The Broad Institute Genomics Platform"/>
            <consortium name="The Broad Institute Genome Sequencing Center for Infectious Disease"/>
            <person name="Wu L."/>
            <person name="Ma J."/>
        </authorList>
    </citation>
    <scope>NUCLEOTIDE SEQUENCE [LARGE SCALE GENOMIC DNA]</scope>
    <source>
        <strain evidence="7">CGMCC 1.12859</strain>
    </source>
</reference>
<dbReference type="InterPro" id="IPR016035">
    <property type="entry name" value="Acyl_Trfase/lysoPLipase"/>
</dbReference>
<keyword evidence="2 4" id="KW-0442">Lipid degradation</keyword>
<evidence type="ECO:0000256" key="2">
    <source>
        <dbReference type="ARBA" id="ARBA00022963"/>
    </source>
</evidence>
<dbReference type="SUPFAM" id="SSF52151">
    <property type="entry name" value="FabD/lysophospholipase-like"/>
    <property type="match status" value="1"/>
</dbReference>
<feature type="active site" description="Proton acceptor" evidence="4">
    <location>
        <position position="188"/>
    </location>
</feature>
<gene>
    <name evidence="6" type="ORF">ACFQMG_14320</name>
</gene>
<dbReference type="EMBL" id="JBHTAJ010000023">
    <property type="protein sequence ID" value="MFC7180730.1"/>
    <property type="molecule type" value="Genomic_DNA"/>
</dbReference>